<dbReference type="EC" id="2.3.1.183" evidence="2"/>
<dbReference type="Pfam" id="PF00583">
    <property type="entry name" value="Acetyltransf_1"/>
    <property type="match status" value="1"/>
</dbReference>
<dbReference type="PANTHER" id="PTHR43072:SF8">
    <property type="entry name" value="ACYLTRANSFERASE FABY-RELATED"/>
    <property type="match status" value="1"/>
</dbReference>
<name>A0AAW8CYG1_9BURK</name>
<dbReference type="InterPro" id="IPR016181">
    <property type="entry name" value="Acyl_CoA_acyltransferase"/>
</dbReference>
<proteinExistence type="predicted"/>
<dbReference type="CDD" id="cd04301">
    <property type="entry name" value="NAT_SF"/>
    <property type="match status" value="1"/>
</dbReference>
<dbReference type="Proteomes" id="UP001242045">
    <property type="component" value="Unassembled WGS sequence"/>
</dbReference>
<feature type="domain" description="N-acetyltransferase" evidence="1">
    <location>
        <begin position="14"/>
        <end position="177"/>
    </location>
</feature>
<dbReference type="AlphaFoldDB" id="A0AAW8CYG1"/>
<dbReference type="PROSITE" id="PS51186">
    <property type="entry name" value="GNAT"/>
    <property type="match status" value="1"/>
</dbReference>
<dbReference type="GO" id="GO:0102971">
    <property type="term" value="F:phosphinothricin N-acetyltransferase activity"/>
    <property type="evidence" value="ECO:0007669"/>
    <property type="project" value="UniProtKB-EC"/>
</dbReference>
<accession>A0AAW8CYG1</accession>
<dbReference type="InterPro" id="IPR000182">
    <property type="entry name" value="GNAT_dom"/>
</dbReference>
<keyword evidence="2" id="KW-0808">Transferase</keyword>
<sequence length="185" mass="20262">MHSPTLSPEASTTVEILDAEPHHMASVQAIYSHYVQHDLCSFEEEVPSVEEMQARRTEVLRRGLPYLVALKNGEVAGYAYASPYRARSAYRHTVEDSIYVAHSMHGHGIGKALLRAVIARCTEGGFTQMVAVVGNSANAGSQRLHESLGFETVGVLRSVGFKFGQWVDTVLMQRALNCTQPVSSS</sequence>
<gene>
    <name evidence="2" type="ORF">J2W31_002032</name>
</gene>
<keyword evidence="2" id="KW-0012">Acyltransferase</keyword>
<evidence type="ECO:0000259" key="1">
    <source>
        <dbReference type="PROSITE" id="PS51186"/>
    </source>
</evidence>
<dbReference type="RefSeq" id="WP_307684678.1">
    <property type="nucleotide sequence ID" value="NZ_JAUSRD010000004.1"/>
</dbReference>
<dbReference type="PANTHER" id="PTHR43072">
    <property type="entry name" value="N-ACETYLTRANSFERASE"/>
    <property type="match status" value="1"/>
</dbReference>
<protein>
    <submittedName>
        <fullName evidence="2">Phosphinothricin acetyltransferase</fullName>
        <ecNumber evidence="2">2.3.1.183</ecNumber>
    </submittedName>
</protein>
<comment type="caution">
    <text evidence="2">The sequence shown here is derived from an EMBL/GenBank/DDBJ whole genome shotgun (WGS) entry which is preliminary data.</text>
</comment>
<organism evidence="2 3">
    <name type="scientific">Variovorax boronicumulans</name>
    <dbReference type="NCBI Taxonomy" id="436515"/>
    <lineage>
        <taxon>Bacteria</taxon>
        <taxon>Pseudomonadati</taxon>
        <taxon>Pseudomonadota</taxon>
        <taxon>Betaproteobacteria</taxon>
        <taxon>Burkholderiales</taxon>
        <taxon>Comamonadaceae</taxon>
        <taxon>Variovorax</taxon>
    </lineage>
</organism>
<dbReference type="EMBL" id="JAUSRD010000004">
    <property type="protein sequence ID" value="MDP9892921.1"/>
    <property type="molecule type" value="Genomic_DNA"/>
</dbReference>
<reference evidence="2" key="1">
    <citation type="submission" date="2023-07" db="EMBL/GenBank/DDBJ databases">
        <title>Sorghum-associated microbial communities from plants grown in Nebraska, USA.</title>
        <authorList>
            <person name="Schachtman D."/>
        </authorList>
    </citation>
    <scope>NUCLEOTIDE SEQUENCE</scope>
    <source>
        <strain evidence="2">DS3754</strain>
    </source>
</reference>
<evidence type="ECO:0000313" key="3">
    <source>
        <dbReference type="Proteomes" id="UP001242045"/>
    </source>
</evidence>
<dbReference type="SUPFAM" id="SSF55729">
    <property type="entry name" value="Acyl-CoA N-acyltransferases (Nat)"/>
    <property type="match status" value="1"/>
</dbReference>
<evidence type="ECO:0000313" key="2">
    <source>
        <dbReference type="EMBL" id="MDP9892921.1"/>
    </source>
</evidence>
<dbReference type="Gene3D" id="3.40.630.30">
    <property type="match status" value="1"/>
</dbReference>